<reference evidence="2 3" key="1">
    <citation type="submission" date="2018-10" db="EMBL/GenBank/DDBJ databases">
        <authorList>
            <person name="Li J."/>
        </authorList>
    </citation>
    <scope>NUCLEOTIDE SEQUENCE [LARGE SCALE GENOMIC DNA]</scope>
    <source>
        <strain evidence="2 3">JCM 11654</strain>
    </source>
</reference>
<dbReference type="GO" id="GO:0005829">
    <property type="term" value="C:cytosol"/>
    <property type="evidence" value="ECO:0007669"/>
    <property type="project" value="TreeGrafter"/>
</dbReference>
<dbReference type="InterPro" id="IPR023198">
    <property type="entry name" value="PGP-like_dom2"/>
</dbReference>
<evidence type="ECO:0000313" key="2">
    <source>
        <dbReference type="EMBL" id="RLP84554.1"/>
    </source>
</evidence>
<dbReference type="EMBL" id="RCUY01000011">
    <property type="protein sequence ID" value="RLP80769.1"/>
    <property type="molecule type" value="Genomic_DNA"/>
</dbReference>
<evidence type="ECO:0000313" key="3">
    <source>
        <dbReference type="Proteomes" id="UP000269438"/>
    </source>
</evidence>
<evidence type="ECO:0000313" key="1">
    <source>
        <dbReference type="EMBL" id="RLP80769.1"/>
    </source>
</evidence>
<dbReference type="PANTHER" id="PTHR43434:SF19">
    <property type="entry name" value="PHOSPHONOACETALDEHYDE HYDROLASE"/>
    <property type="match status" value="1"/>
</dbReference>
<gene>
    <name evidence="2" type="ORF">D9V34_00705</name>
    <name evidence="1" type="ORF">D9V34_13000</name>
</gene>
<dbReference type="GO" id="GO:0008967">
    <property type="term" value="F:phosphoglycolate phosphatase activity"/>
    <property type="evidence" value="ECO:0007669"/>
    <property type="project" value="TreeGrafter"/>
</dbReference>
<dbReference type="InterPro" id="IPR023214">
    <property type="entry name" value="HAD_sf"/>
</dbReference>
<dbReference type="InterPro" id="IPR036412">
    <property type="entry name" value="HAD-like_sf"/>
</dbReference>
<dbReference type="SUPFAM" id="SSF56784">
    <property type="entry name" value="HAD-like"/>
    <property type="match status" value="1"/>
</dbReference>
<dbReference type="InterPro" id="IPR050155">
    <property type="entry name" value="HAD-like_hydrolase_sf"/>
</dbReference>
<keyword evidence="2" id="KW-0378">Hydrolase</keyword>
<dbReference type="Gene3D" id="1.10.150.240">
    <property type="entry name" value="Putative phosphatase, domain 2"/>
    <property type="match status" value="1"/>
</dbReference>
<organism evidence="2 3">
    <name type="scientific">Mycetocola lacteus</name>
    <dbReference type="NCBI Taxonomy" id="76637"/>
    <lineage>
        <taxon>Bacteria</taxon>
        <taxon>Bacillati</taxon>
        <taxon>Actinomycetota</taxon>
        <taxon>Actinomycetes</taxon>
        <taxon>Micrococcales</taxon>
        <taxon>Microbacteriaceae</taxon>
        <taxon>Mycetocola</taxon>
    </lineage>
</organism>
<dbReference type="Proteomes" id="UP000269438">
    <property type="component" value="Unassembled WGS sequence"/>
</dbReference>
<dbReference type="AlphaFoldDB" id="A0A3L7AWI1"/>
<keyword evidence="3" id="KW-1185">Reference proteome</keyword>
<dbReference type="Gene3D" id="3.40.50.1000">
    <property type="entry name" value="HAD superfamily/HAD-like"/>
    <property type="match status" value="1"/>
</dbReference>
<protein>
    <submittedName>
        <fullName evidence="2">HAD family hydrolase</fullName>
    </submittedName>
</protein>
<dbReference type="GO" id="GO:0006281">
    <property type="term" value="P:DNA repair"/>
    <property type="evidence" value="ECO:0007669"/>
    <property type="project" value="TreeGrafter"/>
</dbReference>
<dbReference type="Pfam" id="PF00702">
    <property type="entry name" value="Hydrolase"/>
    <property type="match status" value="1"/>
</dbReference>
<proteinExistence type="predicted"/>
<dbReference type="PANTHER" id="PTHR43434">
    <property type="entry name" value="PHOSPHOGLYCOLATE PHOSPHATASE"/>
    <property type="match status" value="1"/>
</dbReference>
<accession>A0A3L7AWI1</accession>
<name>A0A3L7AWI1_9MICO</name>
<dbReference type="EMBL" id="RCUY01000001">
    <property type="protein sequence ID" value="RLP84554.1"/>
    <property type="molecule type" value="Genomic_DNA"/>
</dbReference>
<comment type="caution">
    <text evidence="2">The sequence shown here is derived from an EMBL/GenBank/DDBJ whole genome shotgun (WGS) entry which is preliminary data.</text>
</comment>
<sequence>MLGDLMIQLAVFDFSGTTIDDGQAVYRALEDAVRECGVGVDPHDLLAWMSADKHTALAALIELGGGSVTASVVAHAYARYLTLRDSYSLSLTPRPLPGAAATLRTLRAAGIRIVLTTALARPVATAILARLGWRVGAPGEDNAVTIDALVCGEEVSQLSPAPYLIHRAMERTGVLDAARVLSAGDSVADVQAGLYAGAAHAVGILGGEHTAADFREAGLCTSADSRVRVLDAITAIPELLGLSADASWPAAANRPRRPVDTRR</sequence>